<organism evidence="6">
    <name type="scientific">uncultured bacterium pAW1</name>
    <dbReference type="NCBI Taxonomy" id="1781155"/>
    <lineage>
        <taxon>Bacteria</taxon>
        <taxon>environmental samples</taxon>
    </lineage>
</organism>
<comment type="subcellular location">
    <subcellularLocation>
        <location evidence="1">Membrane</location>
        <topology evidence="1">Multi-pass membrane protein</topology>
    </subcellularLocation>
</comment>
<evidence type="ECO:0008006" key="7">
    <source>
        <dbReference type="Google" id="ProtNLM"/>
    </source>
</evidence>
<feature type="transmembrane region" description="Helical" evidence="5">
    <location>
        <begin position="62"/>
        <end position="79"/>
    </location>
</feature>
<dbReference type="InterPro" id="IPR006603">
    <property type="entry name" value="PQ-loop_rpt"/>
</dbReference>
<reference evidence="6" key="1">
    <citation type="journal article" date="2016" name="Sci. Rep.">
        <title>Triclosan Resistome from Metagenome Reveals Diverse Enoyl Acyl Carrier Protein Reductases and Selective Enrichment of Triclosan Resistance Genes.</title>
        <authorList>
            <person name="Khan R."/>
            <person name="Kong H.G."/>
            <person name="Jung Y.H."/>
            <person name="Choi J."/>
            <person name="Baek K.Y."/>
            <person name="Hwang E.C."/>
            <person name="Lee S.W."/>
        </authorList>
    </citation>
    <scope>NUCLEOTIDE SEQUENCE</scope>
</reference>
<sequence length="84" mass="9414">MDSTTILGLVAGTLTTAAFFPQFLRVWQTRSTHDISLWMYIIINTGILLWLIYGILTNSLPVILANAVTILISGGILYLKIRYK</sequence>
<keyword evidence="4 5" id="KW-0472">Membrane</keyword>
<proteinExistence type="predicted"/>
<evidence type="ECO:0000256" key="3">
    <source>
        <dbReference type="ARBA" id="ARBA00022989"/>
    </source>
</evidence>
<keyword evidence="3 5" id="KW-1133">Transmembrane helix</keyword>
<evidence type="ECO:0000313" key="6">
    <source>
        <dbReference type="EMBL" id="AOR51129.1"/>
    </source>
</evidence>
<protein>
    <recommendedName>
        <fullName evidence="7">MtN3 and saliva related transmembrane protein</fullName>
    </recommendedName>
</protein>
<dbReference type="InterPro" id="IPR047662">
    <property type="entry name" value="SemiSWEET"/>
</dbReference>
<dbReference type="Pfam" id="PF04193">
    <property type="entry name" value="PQ-loop"/>
    <property type="match status" value="1"/>
</dbReference>
<name>A0A1C9U4R1_9BACT</name>
<evidence type="ECO:0000256" key="1">
    <source>
        <dbReference type="ARBA" id="ARBA00004141"/>
    </source>
</evidence>
<feature type="transmembrane region" description="Helical" evidence="5">
    <location>
        <begin position="6"/>
        <end position="25"/>
    </location>
</feature>
<dbReference type="GO" id="GO:0016020">
    <property type="term" value="C:membrane"/>
    <property type="evidence" value="ECO:0007669"/>
    <property type="project" value="UniProtKB-SubCell"/>
</dbReference>
<accession>A0A1C9U4R1</accession>
<dbReference type="EMBL" id="KT982360">
    <property type="protein sequence ID" value="AOR51129.1"/>
    <property type="molecule type" value="Genomic_DNA"/>
</dbReference>
<keyword evidence="2 5" id="KW-0812">Transmembrane</keyword>
<dbReference type="AlphaFoldDB" id="A0A1C9U4R1"/>
<dbReference type="Gene3D" id="1.20.1280.290">
    <property type="match status" value="1"/>
</dbReference>
<dbReference type="GO" id="GO:0051119">
    <property type="term" value="F:sugar transmembrane transporter activity"/>
    <property type="evidence" value="ECO:0007669"/>
    <property type="project" value="InterPro"/>
</dbReference>
<dbReference type="NCBIfam" id="NF037968">
    <property type="entry name" value="SemiSWEET_2"/>
    <property type="match status" value="1"/>
</dbReference>
<evidence type="ECO:0000256" key="4">
    <source>
        <dbReference type="ARBA" id="ARBA00023136"/>
    </source>
</evidence>
<evidence type="ECO:0000256" key="2">
    <source>
        <dbReference type="ARBA" id="ARBA00022692"/>
    </source>
</evidence>
<feature type="transmembrane region" description="Helical" evidence="5">
    <location>
        <begin position="37"/>
        <end position="56"/>
    </location>
</feature>
<evidence type="ECO:0000256" key="5">
    <source>
        <dbReference type="SAM" id="Phobius"/>
    </source>
</evidence>